<dbReference type="Proteomes" id="UP001280629">
    <property type="component" value="Unassembled WGS sequence"/>
</dbReference>
<feature type="domain" description="Cytochrome c" evidence="6">
    <location>
        <begin position="88"/>
        <end position="173"/>
    </location>
</feature>
<keyword evidence="5" id="KW-0812">Transmembrane</keyword>
<evidence type="ECO:0000256" key="3">
    <source>
        <dbReference type="ARBA" id="ARBA00023004"/>
    </source>
</evidence>
<evidence type="ECO:0000259" key="6">
    <source>
        <dbReference type="PROSITE" id="PS51007"/>
    </source>
</evidence>
<dbReference type="InterPro" id="IPR036909">
    <property type="entry name" value="Cyt_c-like_dom_sf"/>
</dbReference>
<dbReference type="Pfam" id="PF00034">
    <property type="entry name" value="Cytochrom_C"/>
    <property type="match status" value="1"/>
</dbReference>
<comment type="caution">
    <text evidence="7">The sequence shown here is derived from an EMBL/GenBank/DDBJ whole genome shotgun (WGS) entry which is preliminary data.</text>
</comment>
<gene>
    <name evidence="7" type="ORF">QT716_00195</name>
</gene>
<dbReference type="Pfam" id="PF21342">
    <property type="entry name" value="SoxA-TsdA_cyt-c"/>
    <property type="match status" value="1"/>
</dbReference>
<dbReference type="EMBL" id="JAUBDH010000001">
    <property type="protein sequence ID" value="MDW0108460.1"/>
    <property type="molecule type" value="Genomic_DNA"/>
</dbReference>
<evidence type="ECO:0000313" key="8">
    <source>
        <dbReference type="Proteomes" id="UP001280629"/>
    </source>
</evidence>
<feature type="transmembrane region" description="Helical" evidence="5">
    <location>
        <begin position="6"/>
        <end position="24"/>
    </location>
</feature>
<keyword evidence="1 4" id="KW-0349">Heme</keyword>
<dbReference type="PANTHER" id="PTHR35008:SF4">
    <property type="entry name" value="BLL4482 PROTEIN"/>
    <property type="match status" value="1"/>
</dbReference>
<feature type="domain" description="Cytochrome c" evidence="6">
    <location>
        <begin position="196"/>
        <end position="278"/>
    </location>
</feature>
<dbReference type="PANTHER" id="PTHR35008">
    <property type="entry name" value="BLL4482 PROTEIN-RELATED"/>
    <property type="match status" value="1"/>
</dbReference>
<dbReference type="Gene3D" id="1.10.760.10">
    <property type="entry name" value="Cytochrome c-like domain"/>
    <property type="match status" value="2"/>
</dbReference>
<evidence type="ECO:0000313" key="7">
    <source>
        <dbReference type="EMBL" id="MDW0108460.1"/>
    </source>
</evidence>
<evidence type="ECO:0000256" key="5">
    <source>
        <dbReference type="SAM" id="Phobius"/>
    </source>
</evidence>
<protein>
    <submittedName>
        <fullName evidence="7">C-type cytochrome</fullName>
    </submittedName>
</protein>
<evidence type="ECO:0000256" key="1">
    <source>
        <dbReference type="ARBA" id="ARBA00022617"/>
    </source>
</evidence>
<dbReference type="InterPro" id="IPR009056">
    <property type="entry name" value="Cyt_c-like_dom"/>
</dbReference>
<keyword evidence="2 4" id="KW-0479">Metal-binding</keyword>
<dbReference type="SUPFAM" id="SSF46626">
    <property type="entry name" value="Cytochrome c"/>
    <property type="match status" value="2"/>
</dbReference>
<dbReference type="InterPro" id="IPR051459">
    <property type="entry name" value="Cytochrome_c-type_DH"/>
</dbReference>
<reference evidence="7 8" key="1">
    <citation type="submission" date="2023-06" db="EMBL/GenBank/DDBJ databases">
        <title>Sporosarcina sp. nov., isolated from Korean traditional fermented seafood 'Jeotgal'.</title>
        <authorList>
            <person name="Yang A.-I."/>
            <person name="Shin N.-R."/>
        </authorList>
    </citation>
    <scope>NUCLEOTIDE SEQUENCE [LARGE SCALE GENOMIC DNA]</scope>
    <source>
        <strain evidence="7 8">KCTC3840</strain>
    </source>
</reference>
<name>A0ABU4FWG2_9BACL</name>
<evidence type="ECO:0000256" key="4">
    <source>
        <dbReference type="PROSITE-ProRule" id="PRU00433"/>
    </source>
</evidence>
<keyword evidence="8" id="KW-1185">Reference proteome</keyword>
<sequence length="321" mass="34689">MKNKSTVVLGILAIIGAVTIFVMANELKESKKNQQAIANGDIEEVLEDIDIAHNPPAIEDVPEGPEGEAIKRGYALMMDTSNELRKKAQANDGEEVMSQLACTSCHAGAGLDENVSSLVGVTTKYPKYRSRNNKIATIEDRINGCMVRSMNYVEFEEDDEDLSAMAAYLSYISKGVPQGADLPWLGKNEVDEVPIPNVDKGNAIFQQSCVACHATDGAGSGPTTGPALWGDGSFNDGAGMGRMSKMTGFVQKNMPLTDPGSLTIQEAADVSAFILSQERPEFKDSANDWPDGDGPKDIMNKEKQQQVKDGTIDWEKVLSHK</sequence>
<proteinExistence type="predicted"/>
<organism evidence="7 8">
    <name type="scientific">Sporosarcina aquimarina</name>
    <dbReference type="NCBI Taxonomy" id="114975"/>
    <lineage>
        <taxon>Bacteria</taxon>
        <taxon>Bacillati</taxon>
        <taxon>Bacillota</taxon>
        <taxon>Bacilli</taxon>
        <taxon>Bacillales</taxon>
        <taxon>Caryophanaceae</taxon>
        <taxon>Sporosarcina</taxon>
    </lineage>
</organism>
<keyword evidence="3 4" id="KW-0408">Iron</keyword>
<evidence type="ECO:0000256" key="2">
    <source>
        <dbReference type="ARBA" id="ARBA00022723"/>
    </source>
</evidence>
<keyword evidence="5" id="KW-1133">Transmembrane helix</keyword>
<dbReference type="RefSeq" id="WP_317933650.1">
    <property type="nucleotide sequence ID" value="NZ_JAUBDH010000001.1"/>
</dbReference>
<dbReference type="PROSITE" id="PS51007">
    <property type="entry name" value="CYTC"/>
    <property type="match status" value="2"/>
</dbReference>
<accession>A0ABU4FWG2</accession>
<keyword evidence="5" id="KW-0472">Membrane</keyword>